<dbReference type="Proteomes" id="UP001431783">
    <property type="component" value="Unassembled WGS sequence"/>
</dbReference>
<accession>A0AAW1TX92</accession>
<name>A0AAW1TX92_9CUCU</name>
<protein>
    <submittedName>
        <fullName evidence="1">Uncharacterized protein</fullName>
    </submittedName>
</protein>
<evidence type="ECO:0000313" key="1">
    <source>
        <dbReference type="EMBL" id="KAK9876207.1"/>
    </source>
</evidence>
<dbReference type="AlphaFoldDB" id="A0AAW1TX92"/>
<reference evidence="1 2" key="1">
    <citation type="submission" date="2023-03" db="EMBL/GenBank/DDBJ databases">
        <title>Genome insight into feeding habits of ladybird beetles.</title>
        <authorList>
            <person name="Li H.-S."/>
            <person name="Huang Y.-H."/>
            <person name="Pang H."/>
        </authorList>
    </citation>
    <scope>NUCLEOTIDE SEQUENCE [LARGE SCALE GENOMIC DNA]</scope>
    <source>
        <strain evidence="1">SYSU_2023b</strain>
        <tissue evidence="1">Whole body</tissue>
    </source>
</reference>
<sequence>MFFFLVKYIEDGIYQVVPKVFKRGSKVFAKYLDGNNYPAEIIAKNRSYNVLNEILRNLQLDLPKVIVDSKVSKRSEEKGILIEAMKHPILVLSDVHINSYDNADPQKMKHTEFLSTDSVHDQIALIEDIPTIQNECQLLQNPSPPIQSEVLSLEDCLPLITVVQDIATNLNESPVFTNEGQSSQTKISSAQDSVPLVTCKYCK</sequence>
<comment type="caution">
    <text evidence="1">The sequence shown here is derived from an EMBL/GenBank/DDBJ whole genome shotgun (WGS) entry which is preliminary data.</text>
</comment>
<dbReference type="EMBL" id="JARQZJ010000035">
    <property type="protein sequence ID" value="KAK9876207.1"/>
    <property type="molecule type" value="Genomic_DNA"/>
</dbReference>
<organism evidence="1 2">
    <name type="scientific">Henosepilachna vigintioctopunctata</name>
    <dbReference type="NCBI Taxonomy" id="420089"/>
    <lineage>
        <taxon>Eukaryota</taxon>
        <taxon>Metazoa</taxon>
        <taxon>Ecdysozoa</taxon>
        <taxon>Arthropoda</taxon>
        <taxon>Hexapoda</taxon>
        <taxon>Insecta</taxon>
        <taxon>Pterygota</taxon>
        <taxon>Neoptera</taxon>
        <taxon>Endopterygota</taxon>
        <taxon>Coleoptera</taxon>
        <taxon>Polyphaga</taxon>
        <taxon>Cucujiformia</taxon>
        <taxon>Coccinelloidea</taxon>
        <taxon>Coccinellidae</taxon>
        <taxon>Epilachninae</taxon>
        <taxon>Epilachnini</taxon>
        <taxon>Henosepilachna</taxon>
    </lineage>
</organism>
<gene>
    <name evidence="1" type="ORF">WA026_011338</name>
</gene>
<keyword evidence="2" id="KW-1185">Reference proteome</keyword>
<proteinExistence type="predicted"/>
<evidence type="ECO:0000313" key="2">
    <source>
        <dbReference type="Proteomes" id="UP001431783"/>
    </source>
</evidence>